<proteinExistence type="predicted"/>
<evidence type="ECO:0000313" key="1">
    <source>
        <dbReference type="EMBL" id="QKZ24638.1"/>
    </source>
</evidence>
<sequence>MENDNAVTESKAIEQVLERLKARYTEVEPAAVSAAVKAAEGRLRGARIRGFVPIFVERRARAELDASGKHAESSGPA</sequence>
<gene>
    <name evidence="1" type="ORF">HUT05_05645</name>
</gene>
<evidence type="ECO:0000313" key="2">
    <source>
        <dbReference type="Proteomes" id="UP000509418"/>
    </source>
</evidence>
<reference evidence="1 2" key="1">
    <citation type="submission" date="2020-06" db="EMBL/GenBank/DDBJ databases">
        <title>Genome mining for natural products.</title>
        <authorList>
            <person name="Zhang B."/>
            <person name="Shi J."/>
            <person name="Ge H."/>
        </authorList>
    </citation>
    <scope>NUCLEOTIDE SEQUENCE [LARGE SCALE GENOMIC DNA]</scope>
    <source>
        <strain evidence="1 2">NA02069</strain>
    </source>
</reference>
<protein>
    <recommendedName>
        <fullName evidence="3">DUF3562 domain-containing protein</fullName>
    </recommendedName>
</protein>
<evidence type="ECO:0008006" key="3">
    <source>
        <dbReference type="Google" id="ProtNLM"/>
    </source>
</evidence>
<name>A0A7H8TNK7_STRCX</name>
<dbReference type="EMBL" id="CP056041">
    <property type="protein sequence ID" value="QKZ24638.1"/>
    <property type="molecule type" value="Genomic_DNA"/>
</dbReference>
<dbReference type="Proteomes" id="UP000509418">
    <property type="component" value="Chromosome"/>
</dbReference>
<dbReference type="Gene3D" id="1.10.8.1060">
    <property type="entry name" value="Corynebacterium glutamicum thioredoxin-dependent arsenate reductase, N-terminal domain"/>
    <property type="match status" value="1"/>
</dbReference>
<dbReference type="NCBIfam" id="NF046112">
    <property type="entry name" value="MSMEG_6209_Nter"/>
    <property type="match status" value="1"/>
</dbReference>
<accession>A0A7H8TNK7</accession>
<dbReference type="AlphaFoldDB" id="A0A7H8TNK7"/>
<organism evidence="1 2">
    <name type="scientific">Streptomyces chartreusis</name>
    <dbReference type="NCBI Taxonomy" id="1969"/>
    <lineage>
        <taxon>Bacteria</taxon>
        <taxon>Bacillati</taxon>
        <taxon>Actinomycetota</taxon>
        <taxon>Actinomycetes</taxon>
        <taxon>Kitasatosporales</taxon>
        <taxon>Streptomycetaceae</taxon>
        <taxon>Streptomyces</taxon>
    </lineage>
</organism>
<keyword evidence="2" id="KW-1185">Reference proteome</keyword>